<feature type="region of interest" description="Disordered" evidence="7">
    <location>
        <begin position="1"/>
        <end position="23"/>
    </location>
</feature>
<dbReference type="EC" id="2.7.4.-" evidence="6"/>
<dbReference type="NCBIfam" id="TIGR03707">
    <property type="entry name" value="PPK2_P_aer"/>
    <property type="match status" value="1"/>
</dbReference>
<dbReference type="GO" id="GO:0006754">
    <property type="term" value="P:ATP biosynthetic process"/>
    <property type="evidence" value="ECO:0007669"/>
    <property type="project" value="UniProtKB-KW"/>
</dbReference>
<evidence type="ECO:0000256" key="4">
    <source>
        <dbReference type="ARBA" id="ARBA00023310"/>
    </source>
</evidence>
<evidence type="ECO:0000256" key="6">
    <source>
        <dbReference type="RuleBase" id="RU369062"/>
    </source>
</evidence>
<proteinExistence type="inferred from homology"/>
<accession>A0A859QF71</accession>
<name>A0A859QF71_9HYPH</name>
<dbReference type="Gene3D" id="3.40.50.300">
    <property type="entry name" value="P-loop containing nucleotide triphosphate hydrolases"/>
    <property type="match status" value="1"/>
</dbReference>
<dbReference type="RefSeq" id="WP_180937974.1">
    <property type="nucleotide sequence ID" value="NZ_CP041238.1"/>
</dbReference>
<dbReference type="Pfam" id="PF03976">
    <property type="entry name" value="PPK2"/>
    <property type="match status" value="1"/>
</dbReference>
<dbReference type="EMBL" id="CP041238">
    <property type="protein sequence ID" value="QLL62064.1"/>
    <property type="molecule type" value="Genomic_DNA"/>
</dbReference>
<evidence type="ECO:0000256" key="2">
    <source>
        <dbReference type="ARBA" id="ARBA00022679"/>
    </source>
</evidence>
<reference evidence="8 9" key="1">
    <citation type="submission" date="2019-06" db="EMBL/GenBank/DDBJ databases">
        <title>Complete genome sequence of Ensifer mexicanus ITTG R7 isolated from nodules of Acacia angustissima (Mill.) Kuntze.</title>
        <authorList>
            <person name="Rincon-Rosales R."/>
            <person name="Rogel M.A."/>
            <person name="Guerrero G."/>
            <person name="Rincon-Molina C.I."/>
            <person name="Lopez-Lopez A."/>
            <person name="Martinez-Romero E."/>
        </authorList>
    </citation>
    <scope>NUCLEOTIDE SEQUENCE [LARGE SCALE GENOMIC DNA]</scope>
    <source>
        <strain evidence="8 9">ITTG R7</strain>
    </source>
</reference>
<dbReference type="InterPro" id="IPR022486">
    <property type="entry name" value="PPK2_PA0141"/>
</dbReference>
<keyword evidence="9" id="KW-1185">Reference proteome</keyword>
<gene>
    <name evidence="8" type="primary">ppk2</name>
    <name evidence="8" type="ORF">FKV68_11655</name>
</gene>
<dbReference type="GO" id="GO:0008976">
    <property type="term" value="F:polyphosphate kinase activity"/>
    <property type="evidence" value="ECO:0007669"/>
    <property type="project" value="UniProtKB-UniRule"/>
</dbReference>
<evidence type="ECO:0000256" key="1">
    <source>
        <dbReference type="ARBA" id="ARBA00009924"/>
    </source>
</evidence>
<dbReference type="PIRSF" id="PIRSF028756">
    <property type="entry name" value="PPK2_prd"/>
    <property type="match status" value="1"/>
</dbReference>
<evidence type="ECO:0000313" key="8">
    <source>
        <dbReference type="EMBL" id="QLL62064.1"/>
    </source>
</evidence>
<evidence type="ECO:0000256" key="5">
    <source>
        <dbReference type="ARBA" id="ARBA00024500"/>
    </source>
</evidence>
<dbReference type="InterPro" id="IPR027417">
    <property type="entry name" value="P-loop_NTPase"/>
</dbReference>
<comment type="catalytic activity">
    <reaction evidence="5">
        <text>[phosphate](n) + ATP = [phosphate](n+1) + ADP</text>
        <dbReference type="Rhea" id="RHEA:19573"/>
        <dbReference type="Rhea" id="RHEA-COMP:9859"/>
        <dbReference type="Rhea" id="RHEA-COMP:14280"/>
        <dbReference type="ChEBI" id="CHEBI:16838"/>
        <dbReference type="ChEBI" id="CHEBI:30616"/>
        <dbReference type="ChEBI" id="CHEBI:456216"/>
    </reaction>
    <physiologicalReaction direction="right-to-left" evidence="5">
        <dbReference type="Rhea" id="RHEA:19575"/>
    </physiologicalReaction>
</comment>
<dbReference type="AlphaFoldDB" id="A0A859QF71"/>
<organism evidence="8 9">
    <name type="scientific">Sinorhizobium mexicanum</name>
    <dbReference type="NCBI Taxonomy" id="375549"/>
    <lineage>
        <taxon>Bacteria</taxon>
        <taxon>Pseudomonadati</taxon>
        <taxon>Pseudomonadota</taxon>
        <taxon>Alphaproteobacteria</taxon>
        <taxon>Hyphomicrobiales</taxon>
        <taxon>Rhizobiaceae</taxon>
        <taxon>Sinorhizobium/Ensifer group</taxon>
        <taxon>Sinorhizobium</taxon>
    </lineage>
</organism>
<feature type="compositionally biased region" description="Basic and acidic residues" evidence="7">
    <location>
        <begin position="8"/>
        <end position="23"/>
    </location>
</feature>
<dbReference type="InterPro" id="IPR022488">
    <property type="entry name" value="PPK2-related"/>
</dbReference>
<evidence type="ECO:0000313" key="9">
    <source>
        <dbReference type="Proteomes" id="UP000510721"/>
    </source>
</evidence>
<dbReference type="SUPFAM" id="SSF52540">
    <property type="entry name" value="P-loop containing nucleoside triphosphate hydrolases"/>
    <property type="match status" value="1"/>
</dbReference>
<sequence length="288" mass="33751">MAKNGKNGKKDKNKNKDKATDRKVAELHETAAKSSGDYAKELSRLHVELAHLQAWVKKTGARVVIVFEGRDAAGKGGVIKRLTECVSPRVFRVVALPAPTDREKTQIYMQRYIQHLPAAGEVVIFDRSWYNRPGVERVMGFCTEEKARRFLELAPRFEAAMIESGIVLLKYFLDVSEEEQERRFRQRVDDPTRQWKLSPMDVESYRRWWDYTRAYDEMIRMTDTDFAPWWIVPSNDKKRARINCISHILASIPYERVKFPEPEFGKRQKRPNDYVDDTHIRRTVPDVF</sequence>
<dbReference type="InterPro" id="IPR016898">
    <property type="entry name" value="Polyphosphate_phosphotransfera"/>
</dbReference>
<dbReference type="KEGG" id="emx:FKV68_11655"/>
<comment type="subunit">
    <text evidence="6">Homotetramer.</text>
</comment>
<dbReference type="PANTHER" id="PTHR34383">
    <property type="entry name" value="POLYPHOSPHATE:AMP PHOSPHOTRANSFERASE-RELATED"/>
    <property type="match status" value="1"/>
</dbReference>
<keyword evidence="2 6" id="KW-0808">Transferase</keyword>
<dbReference type="Proteomes" id="UP000510721">
    <property type="component" value="Chromosome"/>
</dbReference>
<protein>
    <recommendedName>
        <fullName evidence="6">ADP/GDP-polyphosphate phosphotransferase</fullName>
        <ecNumber evidence="6">2.7.4.-</ecNumber>
    </recommendedName>
    <alternativeName>
        <fullName evidence="6">Polyphosphate kinase PPK2</fullName>
    </alternativeName>
</protein>
<comment type="similarity">
    <text evidence="1 6">Belongs to the polyphosphate kinase 2 (PPK2) family. Class I subfamily.</text>
</comment>
<evidence type="ECO:0000256" key="3">
    <source>
        <dbReference type="ARBA" id="ARBA00022777"/>
    </source>
</evidence>
<comment type="function">
    <text evidence="6">Uses inorganic polyphosphate (polyP) as a donor to convert GDP to GTP or ADP to ATP.</text>
</comment>
<evidence type="ECO:0000256" key="7">
    <source>
        <dbReference type="SAM" id="MobiDB-lite"/>
    </source>
</evidence>
<keyword evidence="4" id="KW-0066">ATP synthesis</keyword>
<keyword evidence="3 6" id="KW-0418">Kinase</keyword>
<dbReference type="PANTHER" id="PTHR34383:SF1">
    <property type="entry name" value="ADP-POLYPHOSPHATE PHOSPHOTRANSFERASE"/>
    <property type="match status" value="1"/>
</dbReference>